<comment type="caution">
    <text evidence="2">The sequence shown here is derived from an EMBL/GenBank/DDBJ whole genome shotgun (WGS) entry which is preliminary data.</text>
</comment>
<dbReference type="InParanoid" id="A0A151Z5U0"/>
<name>A0A151Z5U0_TIELA</name>
<dbReference type="FunCoup" id="A0A151Z5U0">
    <property type="interactions" value="66"/>
</dbReference>
<gene>
    <name evidence="2" type="ORF">DLAC_09974</name>
</gene>
<keyword evidence="3" id="KW-1185">Reference proteome</keyword>
<feature type="compositionally biased region" description="Acidic residues" evidence="1">
    <location>
        <begin position="545"/>
        <end position="597"/>
    </location>
</feature>
<organism evidence="2 3">
    <name type="scientific">Tieghemostelium lacteum</name>
    <name type="common">Slime mold</name>
    <name type="synonym">Dictyostelium lacteum</name>
    <dbReference type="NCBI Taxonomy" id="361077"/>
    <lineage>
        <taxon>Eukaryota</taxon>
        <taxon>Amoebozoa</taxon>
        <taxon>Evosea</taxon>
        <taxon>Eumycetozoa</taxon>
        <taxon>Dictyostelia</taxon>
        <taxon>Dictyosteliales</taxon>
        <taxon>Raperosteliaceae</taxon>
        <taxon>Tieghemostelium</taxon>
    </lineage>
</organism>
<dbReference type="PANTHER" id="PTHR13060:SF0">
    <property type="entry name" value="PROTEIN ECDYSONELESS HOMOLOG"/>
    <property type="match status" value="1"/>
</dbReference>
<dbReference type="Pfam" id="PF07093">
    <property type="entry name" value="SGT1"/>
    <property type="match status" value="1"/>
</dbReference>
<dbReference type="GO" id="GO:0005634">
    <property type="term" value="C:nucleus"/>
    <property type="evidence" value="ECO:0007669"/>
    <property type="project" value="TreeGrafter"/>
</dbReference>
<dbReference type="EMBL" id="LODT01000041">
    <property type="protein sequence ID" value="KYQ89315.1"/>
    <property type="molecule type" value="Genomic_DNA"/>
</dbReference>
<feature type="region of interest" description="Disordered" evidence="1">
    <location>
        <begin position="539"/>
        <end position="604"/>
    </location>
</feature>
<sequence length="697" mass="82070">MYDDFQGENFKYNDIQYIKFKIYNDDYSLEDRDNSKIRQNYEQDIIEYMEFLEEHFQLKDYIWQRDHIQLNYNEKTVRGQDDTRLLGYICGMVRFDDSLDDEWFIVEMLFQLTKKYKNLTVSVQDNDGDFLLIEAAKVIPKWLKPSNSQNRLWIKNSQIHLIPLPSSPSDLDLIPQRMDIISAIRILSKKGDSQLESIHTIADDKIHQCVLSHFKYSTPEFKVDQYHWKSAYLPIDIAYLIHQYPHMIAPIVQIFYHRDADDMKALSTMSRFPISKATFVPCKVRFTRTLYGAIHLQKFNSPRSYPPLPQFSDPTFNPKQLGMKLHCAIEMLYQSSKRKNSKEDLNNPQVDTYKFNHDENWDRFVLQTQQTGYFENEKIGSKKYKEKLQYLKQQYLEKKLYLNSKQASNNNNNNNNNSSLADFIDEILKEKSVKEMNEIIGNSLNGFTESSDDYLNQLPHRLEDLLNELEIDNSNNNNNENVGKIFESILNSTSSIDGINFKKDQYNDEDEVEDGSVKKKIKFDPNAFMNVLDSVLGNTKRDEIDKEDDEDDDHMYDDLEDQSEDDDDDEEEDDDDDEDDEEDDDDDDDDEDEEENDKEYFSKEDKSDKNYIEFLKNSKLPRKVTMKDYMNQMDVELNNSTISQSFETVQSSNRNSNLNKKVDLNLNLVKNILDSLNEQKGIPSATSTLLKEYLDKK</sequence>
<dbReference type="OrthoDB" id="27237at2759"/>
<proteinExistence type="predicted"/>
<evidence type="ECO:0000313" key="3">
    <source>
        <dbReference type="Proteomes" id="UP000076078"/>
    </source>
</evidence>
<dbReference type="AlphaFoldDB" id="A0A151Z5U0"/>
<dbReference type="STRING" id="361077.A0A151Z5U0"/>
<dbReference type="PANTHER" id="PTHR13060">
    <property type="entry name" value="SGT1 PROTEIN HSGT1 SUPPRESSOR OF GCR2"/>
    <property type="match status" value="1"/>
</dbReference>
<evidence type="ECO:0000313" key="2">
    <source>
        <dbReference type="EMBL" id="KYQ89315.1"/>
    </source>
</evidence>
<protein>
    <submittedName>
        <fullName evidence="2">SGT1 protein</fullName>
    </submittedName>
</protein>
<evidence type="ECO:0000256" key="1">
    <source>
        <dbReference type="SAM" id="MobiDB-lite"/>
    </source>
</evidence>
<dbReference type="InterPro" id="IPR010770">
    <property type="entry name" value="Ecd"/>
</dbReference>
<reference evidence="2 3" key="1">
    <citation type="submission" date="2015-12" db="EMBL/GenBank/DDBJ databases">
        <title>Dictyostelia acquired genes for synthesis and detection of signals that induce cell-type specialization by lateral gene transfer from prokaryotes.</title>
        <authorList>
            <person name="Gloeckner G."/>
            <person name="Schaap P."/>
        </authorList>
    </citation>
    <scope>NUCLEOTIDE SEQUENCE [LARGE SCALE GENOMIC DNA]</scope>
    <source>
        <strain evidence="2 3">TK</strain>
    </source>
</reference>
<dbReference type="OMA" id="CRYTGDP"/>
<accession>A0A151Z5U0</accession>
<dbReference type="Proteomes" id="UP000076078">
    <property type="component" value="Unassembled WGS sequence"/>
</dbReference>